<evidence type="ECO:0000256" key="4">
    <source>
        <dbReference type="ARBA" id="ARBA00023054"/>
    </source>
</evidence>
<dbReference type="Proteomes" id="UP001160148">
    <property type="component" value="Unassembled WGS sequence"/>
</dbReference>
<evidence type="ECO:0000256" key="1">
    <source>
        <dbReference type="ARBA" id="ARBA00022701"/>
    </source>
</evidence>
<keyword evidence="4" id="KW-0175">Coiled coil</keyword>
<dbReference type="GO" id="GO:0005874">
    <property type="term" value="C:microtubule"/>
    <property type="evidence" value="ECO:0007669"/>
    <property type="project" value="UniProtKB-KW"/>
</dbReference>
<keyword evidence="2" id="KW-0547">Nucleotide-binding</keyword>
<evidence type="ECO:0000256" key="5">
    <source>
        <dbReference type="ARBA" id="ARBA00023175"/>
    </source>
</evidence>
<evidence type="ECO:0000313" key="7">
    <source>
        <dbReference type="Proteomes" id="UP001160148"/>
    </source>
</evidence>
<evidence type="ECO:0000313" key="6">
    <source>
        <dbReference type="EMBL" id="CAI6353376.1"/>
    </source>
</evidence>
<dbReference type="PANTHER" id="PTHR37739:SF8">
    <property type="entry name" value="KINESIN-LIKE PROTEIN KIN-12D"/>
    <property type="match status" value="1"/>
</dbReference>
<proteinExistence type="predicted"/>
<protein>
    <submittedName>
        <fullName evidence="6">Uncharacterized protein</fullName>
    </submittedName>
</protein>
<gene>
    <name evidence="6" type="ORF">MEUPH1_LOCUS9504</name>
</gene>
<keyword evidence="1" id="KW-0493">Microtubule</keyword>
<dbReference type="AlphaFoldDB" id="A0AAV0WC24"/>
<keyword evidence="7" id="KW-1185">Reference proteome</keyword>
<reference evidence="6 7" key="1">
    <citation type="submission" date="2023-01" db="EMBL/GenBank/DDBJ databases">
        <authorList>
            <person name="Whitehead M."/>
        </authorList>
    </citation>
    <scope>NUCLEOTIDE SEQUENCE [LARGE SCALE GENOMIC DNA]</scope>
</reference>
<dbReference type="GO" id="GO:0005524">
    <property type="term" value="F:ATP binding"/>
    <property type="evidence" value="ECO:0007669"/>
    <property type="project" value="UniProtKB-KW"/>
</dbReference>
<organism evidence="6 7">
    <name type="scientific">Macrosiphum euphorbiae</name>
    <name type="common">potato aphid</name>
    <dbReference type="NCBI Taxonomy" id="13131"/>
    <lineage>
        <taxon>Eukaryota</taxon>
        <taxon>Metazoa</taxon>
        <taxon>Ecdysozoa</taxon>
        <taxon>Arthropoda</taxon>
        <taxon>Hexapoda</taxon>
        <taxon>Insecta</taxon>
        <taxon>Pterygota</taxon>
        <taxon>Neoptera</taxon>
        <taxon>Paraneoptera</taxon>
        <taxon>Hemiptera</taxon>
        <taxon>Sternorrhyncha</taxon>
        <taxon>Aphidomorpha</taxon>
        <taxon>Aphidoidea</taxon>
        <taxon>Aphididae</taxon>
        <taxon>Macrosiphini</taxon>
        <taxon>Macrosiphum</taxon>
    </lineage>
</organism>
<dbReference type="EMBL" id="CARXXK010000002">
    <property type="protein sequence ID" value="CAI6353376.1"/>
    <property type="molecule type" value="Genomic_DNA"/>
</dbReference>
<dbReference type="PANTHER" id="PTHR37739">
    <property type="entry name" value="KINESIN-LIKE PROTEIN KIN-12D"/>
    <property type="match status" value="1"/>
</dbReference>
<dbReference type="InterPro" id="IPR044986">
    <property type="entry name" value="KIF15/KIN-12"/>
</dbReference>
<sequence>MCSTEDPTELKKIIFCQEDTICKLNRRLEEFDSVVCERNKLREIYKQCEKNHEDSINAYKKAFCELSAKCDEQTKKLKECANSEYQWELRYGKLEEANNSMCGQIQILKCNESKLKSQLAETEITLKCVQKELCQTKAELEETLCLVNTLKASLKCTEQELCKVRRELEECMTECNKLHEMNGVLTTELNCTKKCLCEAKLAATRIEERYIQERENLTCELRACCQKVSDLEMRLDDAMCKLNDERCKSKKFACKLIELNKVSASNHLEMKNRVQILEEEMCAKCNEICCLKKRIVELQQEIDCQCMEINQMKIKLYERECQLKQMIVLSEKIEQIKCFVDTCCCPKKECCPIPCCCPKKKCGPSPCGPSPCGPSPCGPSPCGPSPCGPSPCGPSPCGPSPCGPSPCGPSPCGPSPCGPSPCGPSPCGPSPCCPKKKCEPICEPICCIPAPIYCPKKKCEPKCEPNCCPPTPICCPQKKPDPCCEPIMPMACCPEKKLDPCCKPSNTKLPCGLSNSTKCMIQKYATKLNTKDNYTQDLKQLKCDMEDLQQSLGDV</sequence>
<keyword evidence="5" id="KW-0505">Motor protein</keyword>
<comment type="caution">
    <text evidence="6">The sequence shown here is derived from an EMBL/GenBank/DDBJ whole genome shotgun (WGS) entry which is preliminary data.</text>
</comment>
<accession>A0AAV0WC24</accession>
<keyword evidence="3" id="KW-0067">ATP-binding</keyword>
<name>A0AAV0WC24_9HEMI</name>
<evidence type="ECO:0000256" key="2">
    <source>
        <dbReference type="ARBA" id="ARBA00022741"/>
    </source>
</evidence>
<evidence type="ECO:0000256" key="3">
    <source>
        <dbReference type="ARBA" id="ARBA00022840"/>
    </source>
</evidence>